<dbReference type="PROSITE" id="PS50011">
    <property type="entry name" value="PROTEIN_KINASE_DOM"/>
    <property type="match status" value="1"/>
</dbReference>
<dbReference type="GO" id="GO:0004672">
    <property type="term" value="F:protein kinase activity"/>
    <property type="evidence" value="ECO:0007669"/>
    <property type="project" value="InterPro"/>
</dbReference>
<dbReference type="Proteomes" id="UP000305238">
    <property type="component" value="Unassembled WGS sequence"/>
</dbReference>
<keyword evidence="3" id="KW-0808">Transferase</keyword>
<keyword evidence="1" id="KW-0812">Transmembrane</keyword>
<protein>
    <submittedName>
        <fullName evidence="3">AarF/ABC1/UbiB kinase family protein</fullName>
    </submittedName>
</protein>
<evidence type="ECO:0000256" key="1">
    <source>
        <dbReference type="SAM" id="Phobius"/>
    </source>
</evidence>
<reference evidence="3 4" key="1">
    <citation type="submission" date="2019-05" db="EMBL/GenBank/DDBJ databases">
        <title>Draft genome sequence of Actinomadura geliboluensis A8036.</title>
        <authorList>
            <person name="Saricaoglu S."/>
            <person name="Isik K."/>
        </authorList>
    </citation>
    <scope>NUCLEOTIDE SEQUENCE [LARGE SCALE GENOMIC DNA]</scope>
    <source>
        <strain evidence="3 4">A8036</strain>
    </source>
</reference>
<dbReference type="OrthoDB" id="9795390at2"/>
<evidence type="ECO:0000313" key="4">
    <source>
        <dbReference type="Proteomes" id="UP000305238"/>
    </source>
</evidence>
<accession>A0A5S4GRG1</accession>
<dbReference type="RefSeq" id="WP_138638611.1">
    <property type="nucleotide sequence ID" value="NZ_VCKZ01000180.1"/>
</dbReference>
<dbReference type="AlphaFoldDB" id="A0A5S4GRG1"/>
<evidence type="ECO:0000313" key="3">
    <source>
        <dbReference type="EMBL" id="TMR35332.1"/>
    </source>
</evidence>
<dbReference type="PANTHER" id="PTHR45890:SF1">
    <property type="entry name" value="AARF DOMAIN CONTAINING KINASE 2"/>
    <property type="match status" value="1"/>
</dbReference>
<dbReference type="InterPro" id="IPR000719">
    <property type="entry name" value="Prot_kinase_dom"/>
</dbReference>
<proteinExistence type="predicted"/>
<dbReference type="EMBL" id="VCKZ01000180">
    <property type="protein sequence ID" value="TMR35332.1"/>
    <property type="molecule type" value="Genomic_DNA"/>
</dbReference>
<feature type="domain" description="Protein kinase" evidence="2">
    <location>
        <begin position="153"/>
        <end position="466"/>
    </location>
</feature>
<keyword evidence="4" id="KW-1185">Reference proteome</keyword>
<name>A0A5S4GRG1_9ACTN</name>
<dbReference type="InterPro" id="IPR004147">
    <property type="entry name" value="ABC1_dom"/>
</dbReference>
<dbReference type="InterPro" id="IPR011009">
    <property type="entry name" value="Kinase-like_dom_sf"/>
</dbReference>
<dbReference type="PANTHER" id="PTHR45890">
    <property type="entry name" value="AARF DOMAIN CONTAINING KINASE 2 (PREDICTED)"/>
    <property type="match status" value="1"/>
</dbReference>
<dbReference type="Pfam" id="PF03109">
    <property type="entry name" value="ABC1"/>
    <property type="match status" value="1"/>
</dbReference>
<dbReference type="GO" id="GO:0005524">
    <property type="term" value="F:ATP binding"/>
    <property type="evidence" value="ECO:0007669"/>
    <property type="project" value="InterPro"/>
</dbReference>
<comment type="caution">
    <text evidence="3">The sequence shown here is derived from an EMBL/GenBank/DDBJ whole genome shotgun (WGS) entry which is preliminary data.</text>
</comment>
<dbReference type="SUPFAM" id="SSF56112">
    <property type="entry name" value="Protein kinase-like (PK-like)"/>
    <property type="match status" value="1"/>
</dbReference>
<gene>
    <name evidence="3" type="ORF">ETD96_23355</name>
</gene>
<sequence length="466" mass="50008">MTRRDDPVLLAARAARVLATVVVLGAAALPGTVGLTLLRGPAAGRRHLYRRITRLLVALGPTFVKAGQVLGTRRDVLPAALCDELSLLQDSVGPLTPEQTRRGLAEAYGPVPAKPVVDGPVVDGRAVDGHAGNGHAGNGRAVDSRGGGAPIRASDVTAVASGSVACVYEATLPSGARVAVKLRRPGIEAPMRRDLALMRAGARLAARVPPFRGLPVAEVVDSMCGAVLGQLDFAREAANLDRLRDTLATVPRVWVPKVHLDASRPRCIVMDFIPDLDVRAAESCPPAMRKRFAESALTAIYHMLFVTGFVHCDLHPGNLYFTRGGQVVVLDAGFSVQLSERLRRLFAEFFLNMATGRGRRCAEIVIESSAGVRPDADLEGFTVRMADLVERSHGLPAREFSLIAFAAEMFDLQRRFGIHAAAELIFPLLSLLVIEGTIRELDPSIDFQETAKPVLNRGLFGRRTPA</sequence>
<organism evidence="3 4">
    <name type="scientific">Actinomadura geliboluensis</name>
    <dbReference type="NCBI Taxonomy" id="882440"/>
    <lineage>
        <taxon>Bacteria</taxon>
        <taxon>Bacillati</taxon>
        <taxon>Actinomycetota</taxon>
        <taxon>Actinomycetes</taxon>
        <taxon>Streptosporangiales</taxon>
        <taxon>Thermomonosporaceae</taxon>
        <taxon>Actinomadura</taxon>
    </lineage>
</organism>
<keyword evidence="1" id="KW-0472">Membrane</keyword>
<evidence type="ECO:0000259" key="2">
    <source>
        <dbReference type="PROSITE" id="PS50011"/>
    </source>
</evidence>
<dbReference type="CDD" id="cd05121">
    <property type="entry name" value="ABC1_ADCK3-like"/>
    <property type="match status" value="1"/>
</dbReference>
<dbReference type="InterPro" id="IPR052402">
    <property type="entry name" value="ADCK_kinase"/>
</dbReference>
<keyword evidence="1" id="KW-1133">Transmembrane helix</keyword>
<dbReference type="Gene3D" id="1.10.510.10">
    <property type="entry name" value="Transferase(Phosphotransferase) domain 1"/>
    <property type="match status" value="1"/>
</dbReference>
<feature type="transmembrane region" description="Helical" evidence="1">
    <location>
        <begin position="17"/>
        <end position="38"/>
    </location>
</feature>
<keyword evidence="3" id="KW-0418">Kinase</keyword>